<evidence type="ECO:0000256" key="3">
    <source>
        <dbReference type="ARBA" id="ARBA00030733"/>
    </source>
</evidence>
<dbReference type="PANTHER" id="PTHR31905:SF2">
    <property type="entry name" value="PROTEIN MIX23"/>
    <property type="match status" value="1"/>
</dbReference>
<sequence length="182" mass="20831">MQAMASKVSVKGVYVRLLFSQQSRQFSGLFPAELVSTNMAAPKESLSCEDFSEFQEKLRLLRTLDDRIVHKLNTTVPTISFAGKVNPTERCKELYESLLEAHGSRDRAIKSCIAQTSKVVTQLRAEREKDADNLTLIKQLRNEQTKLKLMQSELNVEEVVNDRSLKVFNERCRVHYKPPKSQ</sequence>
<dbReference type="Proteomes" id="UP000694620">
    <property type="component" value="Chromosome 4"/>
</dbReference>
<proteinExistence type="inferred from homology"/>
<reference evidence="4" key="2">
    <citation type="submission" date="2025-08" db="UniProtKB">
        <authorList>
            <consortium name="Ensembl"/>
        </authorList>
    </citation>
    <scope>IDENTIFICATION</scope>
</reference>
<protein>
    <recommendedName>
        <fullName evidence="2">Protein MIX23</fullName>
    </recommendedName>
    <alternativeName>
        <fullName evidence="3">Coiled-coil domain-containing protein 58</fullName>
    </alternativeName>
</protein>
<accession>A0A8C4RQP4</accession>
<dbReference type="GeneTree" id="ENSGT00390000011053"/>
<evidence type="ECO:0000256" key="1">
    <source>
        <dbReference type="ARBA" id="ARBA00024204"/>
    </source>
</evidence>
<keyword evidence="5" id="KW-1185">Reference proteome</keyword>
<gene>
    <name evidence="4" type="primary">MIX23</name>
    <name evidence="4" type="synonym">mix23</name>
</gene>
<evidence type="ECO:0000313" key="5">
    <source>
        <dbReference type="Proteomes" id="UP000694620"/>
    </source>
</evidence>
<dbReference type="PANTHER" id="PTHR31905">
    <property type="entry name" value="COILED-COIL DOMAIN-CONTAINING PROTEIN 58"/>
    <property type="match status" value="1"/>
</dbReference>
<organism evidence="4 5">
    <name type="scientific">Erpetoichthys calabaricus</name>
    <name type="common">Rope fish</name>
    <name type="synonym">Calamoichthys calabaricus</name>
    <dbReference type="NCBI Taxonomy" id="27687"/>
    <lineage>
        <taxon>Eukaryota</taxon>
        <taxon>Metazoa</taxon>
        <taxon>Chordata</taxon>
        <taxon>Craniata</taxon>
        <taxon>Vertebrata</taxon>
        <taxon>Euteleostomi</taxon>
        <taxon>Actinopterygii</taxon>
        <taxon>Polypteriformes</taxon>
        <taxon>Polypteridae</taxon>
        <taxon>Erpetoichthys</taxon>
    </lineage>
</organism>
<dbReference type="AlphaFoldDB" id="A0A8C4RQP4"/>
<reference evidence="4" key="1">
    <citation type="submission" date="2021-06" db="EMBL/GenBank/DDBJ databases">
        <authorList>
            <consortium name="Wellcome Sanger Institute Data Sharing"/>
        </authorList>
    </citation>
    <scope>NUCLEOTIDE SEQUENCE [LARGE SCALE GENOMIC DNA]</scope>
</reference>
<dbReference type="GO" id="GO:0005758">
    <property type="term" value="C:mitochondrial intermembrane space"/>
    <property type="evidence" value="ECO:0007669"/>
    <property type="project" value="InterPro"/>
</dbReference>
<reference evidence="4" key="3">
    <citation type="submission" date="2025-09" db="UniProtKB">
        <authorList>
            <consortium name="Ensembl"/>
        </authorList>
    </citation>
    <scope>IDENTIFICATION</scope>
</reference>
<comment type="similarity">
    <text evidence="1">Belongs to the MIX23 family.</text>
</comment>
<dbReference type="Ensembl" id="ENSECRT00000006271.1">
    <property type="protein sequence ID" value="ENSECRP00000006172.1"/>
    <property type="gene ID" value="ENSECRG00000004108.1"/>
</dbReference>
<name>A0A8C4RQP4_ERPCA</name>
<evidence type="ECO:0000256" key="2">
    <source>
        <dbReference type="ARBA" id="ARBA00024228"/>
    </source>
</evidence>
<dbReference type="InterPro" id="IPR019171">
    <property type="entry name" value="MIX23"/>
</dbReference>
<evidence type="ECO:0000313" key="4">
    <source>
        <dbReference type="Ensembl" id="ENSECRP00000006172.1"/>
    </source>
</evidence>
<dbReference type="Pfam" id="PF09774">
    <property type="entry name" value="MIX23"/>
    <property type="match status" value="1"/>
</dbReference>